<dbReference type="STRING" id="638301.HMPREF0444_0987"/>
<dbReference type="HOGENOM" id="CLU_2262182_0_0_9"/>
<organism evidence="1 2">
    <name type="scientific">Granulicatella adiacens ATCC 49175</name>
    <dbReference type="NCBI Taxonomy" id="638301"/>
    <lineage>
        <taxon>Bacteria</taxon>
        <taxon>Bacillati</taxon>
        <taxon>Bacillota</taxon>
        <taxon>Bacilli</taxon>
        <taxon>Lactobacillales</taxon>
        <taxon>Carnobacteriaceae</taxon>
        <taxon>Granulicatella</taxon>
    </lineage>
</organism>
<evidence type="ECO:0000313" key="2">
    <source>
        <dbReference type="Proteomes" id="UP000005926"/>
    </source>
</evidence>
<dbReference type="GeneID" id="78412678"/>
<proteinExistence type="predicted"/>
<keyword evidence="2" id="KW-1185">Reference proteome</keyword>
<gene>
    <name evidence="1" type="ORF">HMPREF0444_0987</name>
</gene>
<dbReference type="EMBL" id="ACKZ01000018">
    <property type="protein sequence ID" value="EEW37274.1"/>
    <property type="molecule type" value="Genomic_DNA"/>
</dbReference>
<accession>C8NGE2</accession>
<sequence>MSFIRKNVLLEEGTYLYYLHEESLFHEESYKELCVYIEGLESISLEDFKNLVFLHHQVIRHLVYHFDPVDIVELKNFPTDYWEVIERIDIAVKRITQKVKC</sequence>
<evidence type="ECO:0000313" key="1">
    <source>
        <dbReference type="EMBL" id="EEW37274.1"/>
    </source>
</evidence>
<name>C8NGE2_9LACT</name>
<protein>
    <submittedName>
        <fullName evidence="1">Uncharacterized protein</fullName>
    </submittedName>
</protein>
<dbReference type="AlphaFoldDB" id="C8NGE2"/>
<comment type="caution">
    <text evidence="1">The sequence shown here is derived from an EMBL/GenBank/DDBJ whole genome shotgun (WGS) entry which is preliminary data.</text>
</comment>
<dbReference type="Proteomes" id="UP000005926">
    <property type="component" value="Unassembled WGS sequence"/>
</dbReference>
<dbReference type="eggNOG" id="ENOG50309HT">
    <property type="taxonomic scope" value="Bacteria"/>
</dbReference>
<dbReference type="RefSeq" id="WP_005607039.1">
    <property type="nucleotide sequence ID" value="NZ_CP102283.1"/>
</dbReference>
<reference evidence="1 2" key="1">
    <citation type="submission" date="2009-08" db="EMBL/GenBank/DDBJ databases">
        <authorList>
            <person name="Muzny D."/>
            <person name="Qin X."/>
            <person name="Deng J."/>
            <person name="Jiang H."/>
            <person name="Liu Y."/>
            <person name="Qu J."/>
            <person name="Song X.-Z."/>
            <person name="Zhang L."/>
            <person name="Thornton R."/>
            <person name="Coyle M."/>
            <person name="Francisco L."/>
            <person name="Jackson L."/>
            <person name="Javaid M."/>
            <person name="Korchina V."/>
            <person name="Kovar C."/>
            <person name="Mata R."/>
            <person name="Mathew T."/>
            <person name="Ngo R."/>
            <person name="Nguyen L."/>
            <person name="Nguyen N."/>
            <person name="Okwuonu G."/>
            <person name="Ongeri F."/>
            <person name="Pham C."/>
            <person name="Simmons D."/>
            <person name="Wilczek-Boney K."/>
            <person name="Hale W."/>
            <person name="Jakkamsetti A."/>
            <person name="Pham P."/>
            <person name="Ruth R."/>
            <person name="San Lucas F."/>
            <person name="Warren J."/>
            <person name="Zhang J."/>
            <person name="Zhao Z."/>
            <person name="Zhou C."/>
            <person name="Zhu D."/>
            <person name="Lee S."/>
            <person name="Bess C."/>
            <person name="Blankenburg K."/>
            <person name="Forbes L."/>
            <person name="Fu Q."/>
            <person name="Gubbala S."/>
            <person name="Hirani K."/>
            <person name="Jayaseelan J.C."/>
            <person name="Lara F."/>
            <person name="Munidasa M."/>
            <person name="Palculict T."/>
            <person name="Patil S."/>
            <person name="Pu L.-L."/>
            <person name="Saada N."/>
            <person name="Tang L."/>
            <person name="Weissenberger G."/>
            <person name="Zhu Y."/>
            <person name="Hemphill L."/>
            <person name="Shang Y."/>
            <person name="Youmans B."/>
            <person name="Ayvaz T."/>
            <person name="Ross M."/>
            <person name="Santibanez J."/>
            <person name="Aqrawi P."/>
            <person name="Gross S."/>
            <person name="Joshi V."/>
            <person name="Fowler G."/>
            <person name="Nazareth L."/>
            <person name="Reid J."/>
            <person name="Worley K."/>
            <person name="Petrosino J."/>
            <person name="Highlander S."/>
            <person name="Gibbs R."/>
        </authorList>
    </citation>
    <scope>NUCLEOTIDE SEQUENCE [LARGE SCALE GENOMIC DNA]</scope>
    <source>
        <strain evidence="1 2">ATCC 49175</strain>
    </source>
</reference>